<feature type="domain" description="Multi-ubiquitin" evidence="1">
    <location>
        <begin position="37"/>
        <end position="97"/>
    </location>
</feature>
<dbReference type="AlphaFoldDB" id="A0AAE2ZKG0"/>
<dbReference type="Pfam" id="PF14452">
    <property type="entry name" value="Multi_ubiq"/>
    <property type="match status" value="2"/>
</dbReference>
<proteinExistence type="predicted"/>
<comment type="caution">
    <text evidence="2">The sequence shown here is derived from an EMBL/GenBank/DDBJ whole genome shotgun (WGS) entry which is preliminary data.</text>
</comment>
<accession>A0AAE2ZKG0</accession>
<dbReference type="Proteomes" id="UP001196509">
    <property type="component" value="Unassembled WGS sequence"/>
</dbReference>
<name>A0AAE2ZKG0_9HYPH</name>
<dbReference type="InterPro" id="IPR027802">
    <property type="entry name" value="Multi-ubiquitin_dom"/>
</dbReference>
<sequence length="380" mass="43558">MKGIVDIEDWVRDQPIAQIPDAETYRVRLWDSDSFDEKRSLGDAEPTGRQVLEAFDRTPADEHVLLYLPRNDKLREIEIDETLDLRAQGPERFFAFKTDRLLKFMVNGRRFSWGAQTISVEMIRFVARIPPNETLFLERMDEPDKELGDSDTVRLSSKELERLVSRQPSWQLNVQGVLLTLTSPLVVVKDALAQAGFDPDKGWIAILKRKGEAKLQVALTDTIDLTLPGIEKLRLTPAQINNGEAHNVPRREFALLENDETYLEERGLYWETFMDAGRRWLLLRDFVLPDGYNAQVVDIAIEVPPTYPRSEIDMFHCYPHLALKTGHEIPQTSVRTSIGGRSFQRWSRHLNGQTRWNPATDSVMTHIAVVEAAILKEVGE</sequence>
<dbReference type="InterPro" id="IPR025701">
    <property type="entry name" value="UBQ-conjugat_E2_E"/>
</dbReference>
<evidence type="ECO:0000313" key="3">
    <source>
        <dbReference type="Proteomes" id="UP001196509"/>
    </source>
</evidence>
<dbReference type="Pfam" id="PF14462">
    <property type="entry name" value="Prok-E2_E"/>
    <property type="match status" value="1"/>
</dbReference>
<evidence type="ECO:0000259" key="1">
    <source>
        <dbReference type="Pfam" id="PF14452"/>
    </source>
</evidence>
<feature type="domain" description="Multi-ubiquitin" evidence="1">
    <location>
        <begin position="103"/>
        <end position="167"/>
    </location>
</feature>
<gene>
    <name evidence="2" type="ORF">K1W69_05460</name>
</gene>
<evidence type="ECO:0000313" key="2">
    <source>
        <dbReference type="EMBL" id="MBW8636631.1"/>
    </source>
</evidence>
<reference evidence="2" key="1">
    <citation type="submission" date="2021-08" db="EMBL/GenBank/DDBJ databases">
        <title>Hoeflea bacterium WL0058 sp. nov., isolated from the sediment.</title>
        <authorList>
            <person name="Wang L."/>
            <person name="Zhang D."/>
        </authorList>
    </citation>
    <scope>NUCLEOTIDE SEQUENCE</scope>
    <source>
        <strain evidence="2">WL0058</strain>
    </source>
</reference>
<dbReference type="RefSeq" id="WP_220227295.1">
    <property type="nucleotide sequence ID" value="NZ_JAICBX010000001.1"/>
</dbReference>
<dbReference type="EMBL" id="JAICBX010000001">
    <property type="protein sequence ID" value="MBW8636631.1"/>
    <property type="molecule type" value="Genomic_DNA"/>
</dbReference>
<protein>
    <submittedName>
        <fullName evidence="2">Multiubiquitin domain-containing protein</fullName>
    </submittedName>
</protein>
<organism evidence="2 3">
    <name type="scientific">Flavimaribacter sediminis</name>
    <dbReference type="NCBI Taxonomy" id="2865987"/>
    <lineage>
        <taxon>Bacteria</taxon>
        <taxon>Pseudomonadati</taxon>
        <taxon>Pseudomonadota</taxon>
        <taxon>Alphaproteobacteria</taxon>
        <taxon>Hyphomicrobiales</taxon>
        <taxon>Rhizobiaceae</taxon>
        <taxon>Flavimaribacter</taxon>
    </lineage>
</organism>
<keyword evidence="3" id="KW-1185">Reference proteome</keyword>